<dbReference type="Gene3D" id="1.20.140.10">
    <property type="entry name" value="Butyryl-CoA Dehydrogenase, subunit A, domain 3"/>
    <property type="match status" value="1"/>
</dbReference>
<dbReference type="STRING" id="1123024.GCA_000423625_03393"/>
<proteinExistence type="inferred from homology"/>
<evidence type="ECO:0000256" key="2">
    <source>
        <dbReference type="ARBA" id="ARBA00009347"/>
    </source>
</evidence>
<keyword evidence="3" id="KW-0285">Flavoprotein</keyword>
<dbReference type="Pfam" id="PF00441">
    <property type="entry name" value="Acyl-CoA_dh_1"/>
    <property type="match status" value="1"/>
</dbReference>
<evidence type="ECO:0000256" key="4">
    <source>
        <dbReference type="ARBA" id="ARBA00022827"/>
    </source>
</evidence>
<keyword evidence="5" id="KW-0560">Oxidoreductase</keyword>
<evidence type="ECO:0000259" key="7">
    <source>
        <dbReference type="Pfam" id="PF02771"/>
    </source>
</evidence>
<dbReference type="RefSeq" id="WP_028932125.1">
    <property type="nucleotide sequence ID" value="NZ_BJVI01000010.1"/>
</dbReference>
<dbReference type="Gene3D" id="2.40.110.10">
    <property type="entry name" value="Butyryl-CoA Dehydrogenase, subunit A, domain 2"/>
    <property type="match status" value="1"/>
</dbReference>
<dbReference type="InterPro" id="IPR009075">
    <property type="entry name" value="AcylCo_DH/oxidase_C"/>
</dbReference>
<dbReference type="InterPro" id="IPR037069">
    <property type="entry name" value="AcylCoA_DH/ox_N_sf"/>
</dbReference>
<dbReference type="InterPro" id="IPR046373">
    <property type="entry name" value="Acyl-CoA_Oxase/DH_mid-dom_sf"/>
</dbReference>
<accession>A0A511CYC1</accession>
<comment type="similarity">
    <text evidence="2">Belongs to the acyl-CoA dehydrogenase family.</text>
</comment>
<dbReference type="PANTHER" id="PTHR43884:SF20">
    <property type="entry name" value="ACYL-COA DEHYDROGENASE FADE28"/>
    <property type="match status" value="1"/>
</dbReference>
<dbReference type="Gene3D" id="1.10.540.10">
    <property type="entry name" value="Acyl-CoA dehydrogenase/oxidase, N-terminal domain"/>
    <property type="match status" value="1"/>
</dbReference>
<protein>
    <submittedName>
        <fullName evidence="8">Acyl-CoA dehydrogenase</fullName>
    </submittedName>
</protein>
<dbReference type="PANTHER" id="PTHR43884">
    <property type="entry name" value="ACYL-COA DEHYDROGENASE"/>
    <property type="match status" value="1"/>
</dbReference>
<dbReference type="SUPFAM" id="SSF47203">
    <property type="entry name" value="Acyl-CoA dehydrogenase C-terminal domain-like"/>
    <property type="match status" value="1"/>
</dbReference>
<evidence type="ECO:0000313" key="8">
    <source>
        <dbReference type="EMBL" id="GEL17555.1"/>
    </source>
</evidence>
<comment type="cofactor">
    <cofactor evidence="1">
        <name>FAD</name>
        <dbReference type="ChEBI" id="CHEBI:57692"/>
    </cofactor>
</comment>
<dbReference type="Proteomes" id="UP000321328">
    <property type="component" value="Unassembled WGS sequence"/>
</dbReference>
<evidence type="ECO:0000259" key="6">
    <source>
        <dbReference type="Pfam" id="PF00441"/>
    </source>
</evidence>
<dbReference type="OrthoDB" id="3663644at2"/>
<dbReference type="AlphaFoldDB" id="A0A511CYC1"/>
<dbReference type="Pfam" id="PF02771">
    <property type="entry name" value="Acyl-CoA_dh_N"/>
    <property type="match status" value="1"/>
</dbReference>
<dbReference type="GO" id="GO:0050660">
    <property type="term" value="F:flavin adenine dinucleotide binding"/>
    <property type="evidence" value="ECO:0007669"/>
    <property type="project" value="InterPro"/>
</dbReference>
<keyword evidence="9" id="KW-1185">Reference proteome</keyword>
<dbReference type="InterPro" id="IPR013786">
    <property type="entry name" value="AcylCoA_DH/ox_N"/>
</dbReference>
<evidence type="ECO:0000256" key="5">
    <source>
        <dbReference type="ARBA" id="ARBA00023002"/>
    </source>
</evidence>
<comment type="caution">
    <text evidence="8">The sequence shown here is derived from an EMBL/GenBank/DDBJ whole genome shotgun (WGS) entry which is preliminary data.</text>
</comment>
<name>A0A511CYC1_9PSEU</name>
<dbReference type="SUPFAM" id="SSF56645">
    <property type="entry name" value="Acyl-CoA dehydrogenase NM domain-like"/>
    <property type="match status" value="1"/>
</dbReference>
<organism evidence="8 9">
    <name type="scientific">Pseudonocardia asaccharolytica DSM 44247 = NBRC 16224</name>
    <dbReference type="NCBI Taxonomy" id="1123024"/>
    <lineage>
        <taxon>Bacteria</taxon>
        <taxon>Bacillati</taxon>
        <taxon>Actinomycetota</taxon>
        <taxon>Actinomycetes</taxon>
        <taxon>Pseudonocardiales</taxon>
        <taxon>Pseudonocardiaceae</taxon>
        <taxon>Pseudonocardia</taxon>
    </lineage>
</organism>
<dbReference type="GO" id="GO:0003995">
    <property type="term" value="F:acyl-CoA dehydrogenase activity"/>
    <property type="evidence" value="ECO:0007669"/>
    <property type="project" value="TreeGrafter"/>
</dbReference>
<dbReference type="InterPro" id="IPR036250">
    <property type="entry name" value="AcylCo_DH-like_C"/>
</dbReference>
<feature type="domain" description="Acyl-CoA dehydrogenase/oxidase N-terminal" evidence="7">
    <location>
        <begin position="12"/>
        <end position="122"/>
    </location>
</feature>
<sequence length="396" mass="41397">MAETGDVFAFDAEQLELRRTVRRFCAEHSDEATVRRWMDSPAGYDPATWARLGGELGVLGLAAPDESGVVGGLVDQAVVAEELGAALLCGPVFGTIGLAIPALVMAGDGGLRDELLPPLVAGVRTAAFAVPERAGRFDPASITVGAVRAGGGWELTGWLAQVVDAAAADVLLVAASGPDGVALFAVEGTADGVDRELLSTMDLTRRQAAVRLSEAPARLLADPGDAERVIGYALDVGAVLLAAEQVGGAQRLLDLTVEYAKHRLQFGRPIGSFQAVKHRLADMLVAVEHARSTAYHAAWAIQGGTDDPWLATSIAQATCSQAYSRVAADTLQLHGGIGFTWEHQAHLYYKRAVTDAALLGSAEEHRNRIALAVLDRAVVPPSQVPPVAGVAEALRG</sequence>
<reference evidence="8 9" key="1">
    <citation type="submission" date="2019-07" db="EMBL/GenBank/DDBJ databases">
        <title>Whole genome shotgun sequence of Pseudonocardia asaccharolytica NBRC 16224.</title>
        <authorList>
            <person name="Hosoyama A."/>
            <person name="Uohara A."/>
            <person name="Ohji S."/>
            <person name="Ichikawa N."/>
        </authorList>
    </citation>
    <scope>NUCLEOTIDE SEQUENCE [LARGE SCALE GENOMIC DNA]</scope>
    <source>
        <strain evidence="8 9">NBRC 16224</strain>
    </source>
</reference>
<feature type="domain" description="Acyl-CoA dehydrogenase/oxidase C-terminal" evidence="6">
    <location>
        <begin position="229"/>
        <end position="373"/>
    </location>
</feature>
<keyword evidence="4" id="KW-0274">FAD</keyword>
<dbReference type="EMBL" id="BJVI01000010">
    <property type="protein sequence ID" value="GEL17555.1"/>
    <property type="molecule type" value="Genomic_DNA"/>
</dbReference>
<dbReference type="CDD" id="cd00567">
    <property type="entry name" value="ACAD"/>
    <property type="match status" value="1"/>
</dbReference>
<dbReference type="InterPro" id="IPR009100">
    <property type="entry name" value="AcylCoA_DH/oxidase_NM_dom_sf"/>
</dbReference>
<evidence type="ECO:0000313" key="9">
    <source>
        <dbReference type="Proteomes" id="UP000321328"/>
    </source>
</evidence>
<gene>
    <name evidence="8" type="ORF">PA7_13920</name>
</gene>
<evidence type="ECO:0000256" key="3">
    <source>
        <dbReference type="ARBA" id="ARBA00022630"/>
    </source>
</evidence>
<evidence type="ECO:0000256" key="1">
    <source>
        <dbReference type="ARBA" id="ARBA00001974"/>
    </source>
</evidence>